<accession>A0A367ZP92</accession>
<dbReference type="AlphaFoldDB" id="A0A367ZP92"/>
<organism evidence="1 2">
    <name type="scientific">Candidatus Ozemobacter sibiricus</name>
    <dbReference type="NCBI Taxonomy" id="2268124"/>
    <lineage>
        <taxon>Bacteria</taxon>
        <taxon>Candidatus Ozemobacteria</taxon>
        <taxon>Candidatus Ozemobacterales</taxon>
        <taxon>Candidatus Ozemobacteraceae</taxon>
        <taxon>Candidatus Ozemobacter</taxon>
    </lineage>
</organism>
<protein>
    <submittedName>
        <fullName evidence="1">Uncharacterized protein</fullName>
    </submittedName>
</protein>
<comment type="caution">
    <text evidence="1">The sequence shown here is derived from an EMBL/GenBank/DDBJ whole genome shotgun (WGS) entry which is preliminary data.</text>
</comment>
<evidence type="ECO:0000313" key="1">
    <source>
        <dbReference type="EMBL" id="RCK79202.1"/>
    </source>
</evidence>
<name>A0A367ZP92_9BACT</name>
<reference evidence="1 2" key="1">
    <citation type="submission" date="2018-05" db="EMBL/GenBank/DDBJ databases">
        <title>A metagenomic window into the 2 km-deep terrestrial subsurface aquifer revealed taxonomically and functionally diverse microbial community comprising novel uncultured bacterial lineages.</title>
        <authorList>
            <person name="Kadnikov V.V."/>
            <person name="Mardanov A.V."/>
            <person name="Beletsky A.V."/>
            <person name="Banks D."/>
            <person name="Pimenov N.V."/>
            <person name="Frank Y.A."/>
            <person name="Karnachuk O.V."/>
            <person name="Ravin N.V."/>
        </authorList>
    </citation>
    <scope>NUCLEOTIDE SEQUENCE [LARGE SCALE GENOMIC DNA]</scope>
    <source>
        <strain evidence="1">BY5</strain>
    </source>
</reference>
<dbReference type="EMBL" id="QOQW01000015">
    <property type="protein sequence ID" value="RCK79202.1"/>
    <property type="molecule type" value="Genomic_DNA"/>
</dbReference>
<sequence>MAFINPNHRGLAYGDGYLQGDGQLGQVVRIVGNDLFAVNTTPTAKSFGILIKDYKNGEMPGIYCMGGVYETDVFEGTVNPGDDLKVSANGKLTAGVQAGEEVIARAVSVSGGTIKFRLLI</sequence>
<evidence type="ECO:0000313" key="2">
    <source>
        <dbReference type="Proteomes" id="UP000252355"/>
    </source>
</evidence>
<gene>
    <name evidence="1" type="ORF">OZSIB_0316</name>
</gene>
<dbReference type="Proteomes" id="UP000252355">
    <property type="component" value="Unassembled WGS sequence"/>
</dbReference>
<proteinExistence type="predicted"/>